<feature type="compositionally biased region" description="Pro residues" evidence="1">
    <location>
        <begin position="474"/>
        <end position="487"/>
    </location>
</feature>
<gene>
    <name evidence="2" type="ORF">GCM10008957_02790</name>
</gene>
<evidence type="ECO:0000256" key="1">
    <source>
        <dbReference type="SAM" id="MobiDB-lite"/>
    </source>
</evidence>
<keyword evidence="3" id="KW-1185">Reference proteome</keyword>
<dbReference type="Proteomes" id="UP000603865">
    <property type="component" value="Unassembled WGS sequence"/>
</dbReference>
<evidence type="ECO:0000313" key="3">
    <source>
        <dbReference type="Proteomes" id="UP000603865"/>
    </source>
</evidence>
<evidence type="ECO:0000313" key="2">
    <source>
        <dbReference type="EMBL" id="GGQ94094.1"/>
    </source>
</evidence>
<feature type="region of interest" description="Disordered" evidence="1">
    <location>
        <begin position="474"/>
        <end position="504"/>
    </location>
</feature>
<proteinExistence type="predicted"/>
<reference evidence="2" key="2">
    <citation type="submission" date="2020-09" db="EMBL/GenBank/DDBJ databases">
        <authorList>
            <person name="Sun Q."/>
            <person name="Ohkuma M."/>
        </authorList>
    </citation>
    <scope>NUCLEOTIDE SEQUENCE</scope>
    <source>
        <strain evidence="2">JCM 31311</strain>
    </source>
</reference>
<comment type="caution">
    <text evidence="2">The sequence shown here is derived from an EMBL/GenBank/DDBJ whole genome shotgun (WGS) entry which is preliminary data.</text>
</comment>
<dbReference type="Pfam" id="PF18944">
    <property type="entry name" value="DUF5691"/>
    <property type="match status" value="1"/>
</dbReference>
<dbReference type="RefSeq" id="WP_189087681.1">
    <property type="nucleotide sequence ID" value="NZ_BMQL01000001.1"/>
</dbReference>
<name>A0A918BV93_9DEIO</name>
<reference evidence="2" key="1">
    <citation type="journal article" date="2014" name="Int. J. Syst. Evol. Microbiol.">
        <title>Complete genome sequence of Corynebacterium casei LMG S-19264T (=DSM 44701T), isolated from a smear-ripened cheese.</title>
        <authorList>
            <consortium name="US DOE Joint Genome Institute (JGI-PGF)"/>
            <person name="Walter F."/>
            <person name="Albersmeier A."/>
            <person name="Kalinowski J."/>
            <person name="Ruckert C."/>
        </authorList>
    </citation>
    <scope>NUCLEOTIDE SEQUENCE</scope>
    <source>
        <strain evidence="2">JCM 31311</strain>
    </source>
</reference>
<organism evidence="2 3">
    <name type="scientific">Deinococcus ruber</name>
    <dbReference type="NCBI Taxonomy" id="1848197"/>
    <lineage>
        <taxon>Bacteria</taxon>
        <taxon>Thermotogati</taxon>
        <taxon>Deinococcota</taxon>
        <taxon>Deinococci</taxon>
        <taxon>Deinococcales</taxon>
        <taxon>Deinococcaceae</taxon>
        <taxon>Deinococcus</taxon>
    </lineage>
</organism>
<dbReference type="EMBL" id="BMQL01000001">
    <property type="protein sequence ID" value="GGQ94094.1"/>
    <property type="molecule type" value="Genomic_DNA"/>
</dbReference>
<dbReference type="InterPro" id="IPR043746">
    <property type="entry name" value="DUF5691"/>
</dbReference>
<sequence length="544" mass="58461">MTASDLELLAATARRGTARSTLPEPSATALGAALAAVSRDAPEAALLARAALVGLHARAGRLPARATDAAPIFQPTGEVAQYAPADVLALLPTLMSAPPIMQELLQHVAARGLTLPVTDARPVLELLGSQGGDPLGGTLWPVLDDVGRWLARLHPVWKRQEPAQATESVQLERLRRELVEAHAADPHAASADLLTRWNALKADERRAALNAVAGSLHPADLPLLALAQQDRLDDVRRLARLLPAHLPGPLADEVRAALQALVKLDKKGRLKVGVTELPAALRDPAPKKGTVEDELALLIGATPLDEVAALLGGPDIIRRLSEYRNPGGTHSTYHELRQAATGGAGLDALLGLAPSLGTALTAWPQARVRERLWEAIERLLTQKQPETDLLAVTSALLGALIGPLAEAAAPLEPVKPGLFQRLKNLARPSAPDDLTRLHRLFESLLKHVATELPDQPHFHLNLLSTLALQLDPARPLPDLPAPPPAPTLDPLKKPSKETLQNVQRQEWQRSYLERQYAELTQIHALRRRIHTLLPDPVPTEGANS</sequence>
<dbReference type="AlphaFoldDB" id="A0A918BV93"/>
<protein>
    <submittedName>
        <fullName evidence="2">Uncharacterized protein</fullName>
    </submittedName>
</protein>
<accession>A0A918BV93</accession>